<gene>
    <name evidence="4" type="ORF">VP06_27235</name>
</gene>
<reference evidence="4 5" key="1">
    <citation type="submission" date="2015-03" db="EMBL/GenBank/DDBJ databases">
        <title>Genome sequencing of Methylobacterium aquaticum DSM16371 type strain.</title>
        <authorList>
            <person name="Chaudhry V."/>
            <person name="Patil P.B."/>
        </authorList>
    </citation>
    <scope>NUCLEOTIDE SEQUENCE [LARGE SCALE GENOMIC DNA]</scope>
    <source>
        <strain evidence="4 5">DSM 16371</strain>
    </source>
</reference>
<dbReference type="FunFam" id="3.40.605.10:FF:000007">
    <property type="entry name" value="NAD/NADP-dependent betaine aldehyde dehydrogenase"/>
    <property type="match status" value="1"/>
</dbReference>
<dbReference type="EMBL" id="LABX01000243">
    <property type="protein sequence ID" value="KMO28567.1"/>
    <property type="molecule type" value="Genomic_DNA"/>
</dbReference>
<comment type="similarity">
    <text evidence="1">Belongs to the aldehyde dehydrogenase family.</text>
</comment>
<dbReference type="InterPro" id="IPR050740">
    <property type="entry name" value="Aldehyde_DH_Superfamily"/>
</dbReference>
<name>A0A0J6S4Q2_9HYPH</name>
<evidence type="ECO:0000256" key="2">
    <source>
        <dbReference type="ARBA" id="ARBA00023002"/>
    </source>
</evidence>
<organism evidence="4 5">
    <name type="scientific">Methylobacterium aquaticum</name>
    <dbReference type="NCBI Taxonomy" id="270351"/>
    <lineage>
        <taxon>Bacteria</taxon>
        <taxon>Pseudomonadati</taxon>
        <taxon>Pseudomonadota</taxon>
        <taxon>Alphaproteobacteria</taxon>
        <taxon>Hyphomicrobiales</taxon>
        <taxon>Methylobacteriaceae</taxon>
        <taxon>Methylobacterium</taxon>
    </lineage>
</organism>
<accession>A0A0J6S4Q2</accession>
<dbReference type="Pfam" id="PF00171">
    <property type="entry name" value="Aldedh"/>
    <property type="match status" value="1"/>
</dbReference>
<dbReference type="FunFam" id="3.40.309.10:FF:000009">
    <property type="entry name" value="Aldehyde dehydrogenase A"/>
    <property type="match status" value="1"/>
</dbReference>
<proteinExistence type="inferred from homology"/>
<dbReference type="OrthoDB" id="9812625at2"/>
<evidence type="ECO:0000259" key="3">
    <source>
        <dbReference type="Pfam" id="PF00171"/>
    </source>
</evidence>
<dbReference type="Gene3D" id="3.40.309.10">
    <property type="entry name" value="Aldehyde Dehydrogenase, Chain A, domain 2"/>
    <property type="match status" value="1"/>
</dbReference>
<dbReference type="PANTHER" id="PTHR43353:SF5">
    <property type="entry name" value="SUCCINATE-SEMIALDEHYDE DEHYDROGENASE, MITOCHONDRIAL"/>
    <property type="match status" value="1"/>
</dbReference>
<dbReference type="InterPro" id="IPR016163">
    <property type="entry name" value="Ald_DH_C"/>
</dbReference>
<dbReference type="AlphaFoldDB" id="A0A0J6S4Q2"/>
<evidence type="ECO:0000313" key="5">
    <source>
        <dbReference type="Proteomes" id="UP000035929"/>
    </source>
</evidence>
<dbReference type="InterPro" id="IPR015590">
    <property type="entry name" value="Aldehyde_DH_dom"/>
</dbReference>
<evidence type="ECO:0000256" key="1">
    <source>
        <dbReference type="ARBA" id="ARBA00009986"/>
    </source>
</evidence>
<dbReference type="SUPFAM" id="SSF53720">
    <property type="entry name" value="ALDH-like"/>
    <property type="match status" value="1"/>
</dbReference>
<feature type="domain" description="Aldehyde dehydrogenase" evidence="3">
    <location>
        <begin position="22"/>
        <end position="472"/>
    </location>
</feature>
<dbReference type="RefSeq" id="WP_048466922.1">
    <property type="nucleotide sequence ID" value="NZ_LABX01000243.1"/>
</dbReference>
<dbReference type="CDD" id="cd07103">
    <property type="entry name" value="ALDH_F5_SSADH_GabD"/>
    <property type="match status" value="1"/>
</dbReference>
<dbReference type="PATRIC" id="fig|270351.6.peg.3631"/>
<dbReference type="GO" id="GO:0016620">
    <property type="term" value="F:oxidoreductase activity, acting on the aldehyde or oxo group of donors, NAD or NADP as acceptor"/>
    <property type="evidence" value="ECO:0007669"/>
    <property type="project" value="InterPro"/>
</dbReference>
<keyword evidence="2" id="KW-0560">Oxidoreductase</keyword>
<comment type="caution">
    <text evidence="4">The sequence shown here is derived from an EMBL/GenBank/DDBJ whole genome shotgun (WGS) entry which is preliminary data.</text>
</comment>
<dbReference type="InterPro" id="IPR016161">
    <property type="entry name" value="Ald_DH/histidinol_DH"/>
</dbReference>
<dbReference type="PANTHER" id="PTHR43353">
    <property type="entry name" value="SUCCINATE-SEMIALDEHYDE DEHYDROGENASE, MITOCHONDRIAL"/>
    <property type="match status" value="1"/>
</dbReference>
<dbReference type="InterPro" id="IPR016162">
    <property type="entry name" value="Ald_DH_N"/>
</dbReference>
<evidence type="ECO:0000313" key="4">
    <source>
        <dbReference type="EMBL" id="KMO28567.1"/>
    </source>
</evidence>
<sequence>MTLKFPLLIDGERRAGSSGASDEVLNPATGTSIGRVAHASTTDLDDALAAASRGLREWSSVPGWERGRILKEAARRLEANLDAAARTITTEQGKPLAEAKAEVTRSAEFLEWAGEQARRIAGRTFLGREVGNRIDIETHPIGVVAAFTPWNFPMALAAKKFAGALGAGCSIICKPSEETPGSVLVLAQALLDAGVPRSAISVVFGRPDEVSRYLIPSPVISKITFTGSIAVGKLLAAAAGQVMKPVTMELGGHAPTIVCGDVDPVRVADILVQRKFANAGQICLSPTRFFVEDSILEQFAKRFAEGARAWRVGDGLDPSTQMGPLANERRVEAITSLVDDARRRGATVATGGERLGNRGFFFAPTVLTNVPGDADILRSEPFGPVAPILPFSNDDEMLGRANSLEYGLSAYVFTNDPARATRMKDALRAGTVGLNDVPTHLPEVPLGGWKESGYGTEGGIEILAPYQKTKFVSAR</sequence>
<protein>
    <recommendedName>
        <fullName evidence="3">Aldehyde dehydrogenase domain-containing protein</fullName>
    </recommendedName>
</protein>
<dbReference type="Proteomes" id="UP000035929">
    <property type="component" value="Unassembled WGS sequence"/>
</dbReference>
<dbReference type="Gene3D" id="3.40.605.10">
    <property type="entry name" value="Aldehyde Dehydrogenase, Chain A, domain 1"/>
    <property type="match status" value="1"/>
</dbReference>